<dbReference type="AlphaFoldDB" id="A0A3S9IEP1"/>
<name>A0A3S9IEP1_9ACTN</name>
<accession>A0A3S9IEP1</accession>
<dbReference type="EMBL" id="CP034463">
    <property type="protein sequence ID" value="AZP22787.1"/>
    <property type="molecule type" value="Genomic_DNA"/>
</dbReference>
<proteinExistence type="predicted"/>
<gene>
    <name evidence="1" type="ORF">EJC51_46150</name>
</gene>
<sequence>MPEAAGLCLGCSHRRRTERLLRGAVDLAVAVRADLTDTATVLELTRRCEADTRALLEAACERACGVDADPALLAFTAPQVALRIREERRRSALRRLAGSEEAAAEADAVYRAYRRRHNRGTKRDAEQAAQAAAYRTAEVLLSRRLGQLEEARLGSVRTRDDLTSA</sequence>
<dbReference type="KEGG" id="saqu:EJC51_46150"/>
<evidence type="ECO:0000313" key="1">
    <source>
        <dbReference type="EMBL" id="AZP22787.1"/>
    </source>
</evidence>
<evidence type="ECO:0000313" key="2">
    <source>
        <dbReference type="Proteomes" id="UP000280197"/>
    </source>
</evidence>
<protein>
    <submittedName>
        <fullName evidence="1">Uncharacterized protein</fullName>
    </submittedName>
</protein>
<dbReference type="RefSeq" id="WP_126276587.1">
    <property type="nucleotide sequence ID" value="NZ_CP034463.1"/>
</dbReference>
<keyword evidence="2" id="KW-1185">Reference proteome</keyword>
<dbReference type="Proteomes" id="UP000280197">
    <property type="component" value="Chromosome"/>
</dbReference>
<reference evidence="1 2" key="1">
    <citation type="submission" date="2018-12" db="EMBL/GenBank/DDBJ databases">
        <authorList>
            <person name="Li K."/>
        </authorList>
    </citation>
    <scope>NUCLEOTIDE SEQUENCE [LARGE SCALE GENOMIC DNA]</scope>
    <source>
        <strain evidence="2">CR22</strain>
    </source>
</reference>
<organism evidence="1 2">
    <name type="scientific">Streptomyces aquilus</name>
    <dbReference type="NCBI Taxonomy" id="2548456"/>
    <lineage>
        <taxon>Bacteria</taxon>
        <taxon>Bacillati</taxon>
        <taxon>Actinomycetota</taxon>
        <taxon>Actinomycetes</taxon>
        <taxon>Kitasatosporales</taxon>
        <taxon>Streptomycetaceae</taxon>
        <taxon>Streptomyces</taxon>
    </lineage>
</organism>